<accession>A0A923E7R4</accession>
<sequence>MCKKRVLYLFAIILTIIFTSCSGENEKIKYSAPTTSQVNEFISKNSLNVLSIKKTSDFTIVLYQNDNSHGHYVLYKDQKNQLYSPGVKAYGNSKESKVSLGGVGSGNTPFVTIIINDEDILQKAKEVKITFADGTVVSEWILGKGTIVLHHNEMNKEPVSYTELIIYDKDMTKLYEN</sequence>
<comment type="caution">
    <text evidence="1">The sequence shown here is derived from an EMBL/GenBank/DDBJ whole genome shotgun (WGS) entry which is preliminary data.</text>
</comment>
<dbReference type="AlphaFoldDB" id="A0A923E7R4"/>
<keyword evidence="2" id="KW-1185">Reference proteome</keyword>
<evidence type="ECO:0000313" key="1">
    <source>
        <dbReference type="EMBL" id="MBC2396256.1"/>
    </source>
</evidence>
<organism evidence="1 2">
    <name type="scientific">Clostridium tetanomorphum</name>
    <dbReference type="NCBI Taxonomy" id="1553"/>
    <lineage>
        <taxon>Bacteria</taxon>
        <taxon>Bacillati</taxon>
        <taxon>Bacillota</taxon>
        <taxon>Clostridia</taxon>
        <taxon>Eubacteriales</taxon>
        <taxon>Clostridiaceae</taxon>
        <taxon>Clostridium</taxon>
    </lineage>
</organism>
<evidence type="ECO:0000313" key="2">
    <source>
        <dbReference type="Proteomes" id="UP000563151"/>
    </source>
</evidence>
<dbReference type="PROSITE" id="PS51257">
    <property type="entry name" value="PROKAR_LIPOPROTEIN"/>
    <property type="match status" value="1"/>
</dbReference>
<protein>
    <recommendedName>
        <fullName evidence="3">Lipoprotein</fullName>
    </recommendedName>
</protein>
<dbReference type="Proteomes" id="UP000563151">
    <property type="component" value="Unassembled WGS sequence"/>
</dbReference>
<name>A0A923E7R4_CLOTT</name>
<gene>
    <name evidence="1" type="ORF">HGG79_00475</name>
</gene>
<dbReference type="EMBL" id="JAAZWO010000001">
    <property type="protein sequence ID" value="MBC2396256.1"/>
    <property type="molecule type" value="Genomic_DNA"/>
</dbReference>
<evidence type="ECO:0008006" key="3">
    <source>
        <dbReference type="Google" id="ProtNLM"/>
    </source>
</evidence>
<proteinExistence type="predicted"/>
<reference evidence="1 2" key="1">
    <citation type="submission" date="2020-04" db="EMBL/GenBank/DDBJ databases">
        <title>Genomic insights into acetone-butanol-ethanol (ABE) fermentation by sequencing solventogenic clostridia strains.</title>
        <authorList>
            <person name="Brown S."/>
        </authorList>
    </citation>
    <scope>NUCLEOTIDE SEQUENCE [LARGE SCALE GENOMIC DNA]</scope>
    <source>
        <strain evidence="1 2">DJ011</strain>
    </source>
</reference>
<dbReference type="RefSeq" id="WP_035151243.1">
    <property type="nucleotide sequence ID" value="NZ_JAAZWO010000001.1"/>
</dbReference>